<dbReference type="InterPro" id="IPR009001">
    <property type="entry name" value="Transl_elong_EF1A/Init_IF2_C"/>
</dbReference>
<keyword evidence="6" id="KW-0378">Hydrolase</keyword>
<dbReference type="InterPro" id="IPR009000">
    <property type="entry name" value="Transl_B-barrel_sf"/>
</dbReference>
<proteinExistence type="inferred from homology"/>
<evidence type="ECO:0000256" key="3">
    <source>
        <dbReference type="ARBA" id="ARBA00022490"/>
    </source>
</evidence>
<dbReference type="CDD" id="cd16267">
    <property type="entry name" value="HBS1-like_II"/>
    <property type="match status" value="1"/>
</dbReference>
<comment type="subcellular location">
    <subcellularLocation>
        <location evidence="1">Cytoplasm</location>
    </subcellularLocation>
</comment>
<dbReference type="PROSITE" id="PS51722">
    <property type="entry name" value="G_TR_2"/>
    <property type="match status" value="1"/>
</dbReference>
<evidence type="ECO:0000313" key="12">
    <source>
        <dbReference type="Proteomes" id="UP001378592"/>
    </source>
</evidence>
<dbReference type="InterPro" id="IPR004161">
    <property type="entry name" value="EFTu-like_2"/>
</dbReference>
<dbReference type="FunFam" id="2.40.30.10:FF:000035">
    <property type="entry name" value="HBS1-like translational GTPase"/>
    <property type="match status" value="1"/>
</dbReference>
<dbReference type="Pfam" id="PF22594">
    <property type="entry name" value="GTP-eEF1A_C"/>
    <property type="match status" value="1"/>
</dbReference>
<dbReference type="PANTHER" id="PTHR23115">
    <property type="entry name" value="TRANSLATION FACTOR"/>
    <property type="match status" value="1"/>
</dbReference>
<dbReference type="GO" id="GO:0005525">
    <property type="term" value="F:GTP binding"/>
    <property type="evidence" value="ECO:0007669"/>
    <property type="project" value="UniProtKB-KW"/>
</dbReference>
<protein>
    <recommendedName>
        <fullName evidence="10">Tr-type G domain-containing protein</fullName>
    </recommendedName>
</protein>
<sequence length="407" mass="44978">MGHLLYTLGQVNKKTMHKYEQESKKLGKQSFMYAWILDETGEERSRGITMDVGQSKFETHTKIVTLLDAPGHKDFIPNMITGATQADVAILVVDATRGEFETGFEMEGQTREHALLVRSLGVNQLGVVVNKLDTVGWNQDRFQEIVGKLGTFLRQAGFRESDVTFVPCSGLTGINLVNPPTEEKLLEWYKGPTLLDVIDNFRAPERPITKPFRLSVNDIFKGTGSGFCISGRVETGLVETGDKVLVQPQNEMAVIKAVTIDDVHTSIAYAGDQVSVTLSGIEMQNVSVGYILCDTTQPIPVTSRFEARIVVFNIKVPITKGFSVILHHQSLSEQAVITKLVAQLHKSSGEVVKRRPRCLVKNSNAVVELTTSRPVCLELYRDVKELGRFMLRVGGVTIAAGLVTQIF</sequence>
<dbReference type="AlphaFoldDB" id="A0AAN9VPJ2"/>
<dbReference type="GO" id="GO:0005737">
    <property type="term" value="C:cytoplasm"/>
    <property type="evidence" value="ECO:0007669"/>
    <property type="project" value="UniProtKB-SubCell"/>
</dbReference>
<reference evidence="11 12" key="1">
    <citation type="submission" date="2024-03" db="EMBL/GenBank/DDBJ databases">
        <title>The genome assembly and annotation of the cricket Gryllus longicercus Weissman &amp; Gray.</title>
        <authorList>
            <person name="Szrajer S."/>
            <person name="Gray D."/>
            <person name="Ylla G."/>
        </authorList>
    </citation>
    <scope>NUCLEOTIDE SEQUENCE [LARGE SCALE GENOMIC DNA]</scope>
    <source>
        <strain evidence="11">DAG 2021-001</strain>
        <tissue evidence="11">Whole body minus gut</tissue>
    </source>
</reference>
<dbReference type="FunFam" id="2.40.30.10:FF:000020">
    <property type="entry name" value="Translation elongation factor EF-1"/>
    <property type="match status" value="1"/>
</dbReference>
<evidence type="ECO:0000256" key="7">
    <source>
        <dbReference type="ARBA" id="ARBA00022917"/>
    </source>
</evidence>
<dbReference type="Proteomes" id="UP001378592">
    <property type="component" value="Unassembled WGS sequence"/>
</dbReference>
<dbReference type="Pfam" id="PF00009">
    <property type="entry name" value="GTP_EFTU"/>
    <property type="match status" value="1"/>
</dbReference>
<dbReference type="InterPro" id="IPR054696">
    <property type="entry name" value="GTP-eEF1A_C"/>
</dbReference>
<evidence type="ECO:0000256" key="9">
    <source>
        <dbReference type="ARBA" id="ARBA00049117"/>
    </source>
</evidence>
<evidence type="ECO:0000256" key="5">
    <source>
        <dbReference type="ARBA" id="ARBA00022741"/>
    </source>
</evidence>
<evidence type="ECO:0000256" key="6">
    <source>
        <dbReference type="ARBA" id="ARBA00022801"/>
    </source>
</evidence>
<dbReference type="GO" id="GO:0006412">
    <property type="term" value="P:translation"/>
    <property type="evidence" value="ECO:0007669"/>
    <property type="project" value="UniProtKB-KW"/>
</dbReference>
<organism evidence="11 12">
    <name type="scientific">Gryllus longicercus</name>
    <dbReference type="NCBI Taxonomy" id="2509291"/>
    <lineage>
        <taxon>Eukaryota</taxon>
        <taxon>Metazoa</taxon>
        <taxon>Ecdysozoa</taxon>
        <taxon>Arthropoda</taxon>
        <taxon>Hexapoda</taxon>
        <taxon>Insecta</taxon>
        <taxon>Pterygota</taxon>
        <taxon>Neoptera</taxon>
        <taxon>Polyneoptera</taxon>
        <taxon>Orthoptera</taxon>
        <taxon>Ensifera</taxon>
        <taxon>Gryllidea</taxon>
        <taxon>Grylloidea</taxon>
        <taxon>Gryllidae</taxon>
        <taxon>Gryllinae</taxon>
        <taxon>Gryllus</taxon>
    </lineage>
</organism>
<keyword evidence="8" id="KW-0342">GTP-binding</keyword>
<dbReference type="PRINTS" id="PR00315">
    <property type="entry name" value="ELONGATNFCT"/>
</dbReference>
<dbReference type="CDD" id="cd01883">
    <property type="entry name" value="EF1_alpha"/>
    <property type="match status" value="1"/>
</dbReference>
<evidence type="ECO:0000256" key="1">
    <source>
        <dbReference type="ARBA" id="ARBA00004496"/>
    </source>
</evidence>
<evidence type="ECO:0000256" key="2">
    <source>
        <dbReference type="ARBA" id="ARBA00007249"/>
    </source>
</evidence>
<accession>A0AAN9VPJ2</accession>
<dbReference type="FunFam" id="3.40.50.300:FF:000204">
    <property type="entry name" value="Translation elongation factor Tu"/>
    <property type="match status" value="1"/>
</dbReference>
<feature type="domain" description="Tr-type G" evidence="10">
    <location>
        <begin position="1"/>
        <end position="208"/>
    </location>
</feature>
<dbReference type="Pfam" id="PF03144">
    <property type="entry name" value="GTP_EFTU_D2"/>
    <property type="match status" value="1"/>
</dbReference>
<dbReference type="InterPro" id="IPR027417">
    <property type="entry name" value="P-loop_NTPase"/>
</dbReference>
<dbReference type="Gene3D" id="3.40.50.300">
    <property type="entry name" value="P-loop containing nucleotide triphosphate hydrolases"/>
    <property type="match status" value="1"/>
</dbReference>
<dbReference type="Gene3D" id="2.40.30.10">
    <property type="entry name" value="Translation factors"/>
    <property type="match status" value="2"/>
</dbReference>
<keyword evidence="4" id="KW-0597">Phosphoprotein</keyword>
<name>A0AAN9VPJ2_9ORTH</name>
<keyword evidence="5" id="KW-0547">Nucleotide-binding</keyword>
<dbReference type="SUPFAM" id="SSF50447">
    <property type="entry name" value="Translation proteins"/>
    <property type="match status" value="1"/>
</dbReference>
<dbReference type="SUPFAM" id="SSF50465">
    <property type="entry name" value="EF-Tu/eEF-1alpha/eIF2-gamma C-terminal domain"/>
    <property type="match status" value="1"/>
</dbReference>
<evidence type="ECO:0000256" key="8">
    <source>
        <dbReference type="ARBA" id="ARBA00023134"/>
    </source>
</evidence>
<comment type="catalytic activity">
    <reaction evidence="9">
        <text>GTP + H2O = GDP + phosphate + H(+)</text>
        <dbReference type="Rhea" id="RHEA:19669"/>
        <dbReference type="ChEBI" id="CHEBI:15377"/>
        <dbReference type="ChEBI" id="CHEBI:15378"/>
        <dbReference type="ChEBI" id="CHEBI:37565"/>
        <dbReference type="ChEBI" id="CHEBI:43474"/>
        <dbReference type="ChEBI" id="CHEBI:58189"/>
    </reaction>
    <physiologicalReaction direction="left-to-right" evidence="9">
        <dbReference type="Rhea" id="RHEA:19670"/>
    </physiologicalReaction>
</comment>
<dbReference type="SUPFAM" id="SSF52540">
    <property type="entry name" value="P-loop containing nucleoside triphosphate hydrolases"/>
    <property type="match status" value="1"/>
</dbReference>
<dbReference type="EMBL" id="JAZDUA010000108">
    <property type="protein sequence ID" value="KAK7867863.1"/>
    <property type="molecule type" value="Genomic_DNA"/>
</dbReference>
<comment type="caution">
    <text evidence="11">The sequence shown here is derived from an EMBL/GenBank/DDBJ whole genome shotgun (WGS) entry which is preliminary data.</text>
</comment>
<evidence type="ECO:0000259" key="10">
    <source>
        <dbReference type="PROSITE" id="PS51722"/>
    </source>
</evidence>
<comment type="similarity">
    <text evidence="2">Belongs to the TRAFAC class translation factor GTPase superfamily. Classic translation factor GTPase family. EF-Tu/EF-1A subfamily.</text>
</comment>
<dbReference type="InterPro" id="IPR050100">
    <property type="entry name" value="TRAFAC_GTPase_members"/>
</dbReference>
<keyword evidence="3" id="KW-0963">Cytoplasm</keyword>
<evidence type="ECO:0000313" key="11">
    <source>
        <dbReference type="EMBL" id="KAK7867863.1"/>
    </source>
</evidence>
<keyword evidence="12" id="KW-1185">Reference proteome</keyword>
<gene>
    <name evidence="11" type="ORF">R5R35_003533</name>
</gene>
<keyword evidence="7" id="KW-0648">Protein biosynthesis</keyword>
<dbReference type="GO" id="GO:0003924">
    <property type="term" value="F:GTPase activity"/>
    <property type="evidence" value="ECO:0007669"/>
    <property type="project" value="InterPro"/>
</dbReference>
<dbReference type="CDD" id="cd04093">
    <property type="entry name" value="HBS1_C_III"/>
    <property type="match status" value="1"/>
</dbReference>
<dbReference type="InterPro" id="IPR000795">
    <property type="entry name" value="T_Tr_GTP-bd_dom"/>
</dbReference>
<evidence type="ECO:0000256" key="4">
    <source>
        <dbReference type="ARBA" id="ARBA00022553"/>
    </source>
</evidence>